<feature type="region of interest" description="Disordered" evidence="1">
    <location>
        <begin position="408"/>
        <end position="462"/>
    </location>
</feature>
<organism evidence="4 5">
    <name type="scientific">Mycolicibacterium vulneris</name>
    <dbReference type="NCBI Taxonomy" id="547163"/>
    <lineage>
        <taxon>Bacteria</taxon>
        <taxon>Bacillati</taxon>
        <taxon>Actinomycetota</taxon>
        <taxon>Actinomycetes</taxon>
        <taxon>Mycobacteriales</taxon>
        <taxon>Mycobacteriaceae</taxon>
        <taxon>Mycolicibacterium</taxon>
    </lineage>
</organism>
<keyword evidence="5" id="KW-1185">Reference proteome</keyword>
<gene>
    <name evidence="4" type="ORF">B8W69_00320</name>
</gene>
<dbReference type="NCBIfam" id="TIGR00996">
    <property type="entry name" value="Mtu_fam_mce"/>
    <property type="match status" value="1"/>
</dbReference>
<evidence type="ECO:0000256" key="1">
    <source>
        <dbReference type="SAM" id="MobiDB-lite"/>
    </source>
</evidence>
<dbReference type="AlphaFoldDB" id="A0A1X2LE73"/>
<sequence>MYLSKQIRIQLAIFAVVAIVAVTVMALHFMKLPAMLFGVGRYTVTMHLPQSGGLYGSSNVTYRGTEVGRVQSVHLTDSGVEAILSLKSGINIPSNLQAEVHSQSAVGEQYVELLPRNATSPPLKDGDVIPAGETSVPPDINALLAAANTALKAIPHDNLKTVVDESYTAVGGLGPELSRLVRGSSDLSIEARKNLDPLIALIDQWQPVARSQTHTSETIQGWASHLATVTTELQTHDQAVAGIIDHGGPAAAEAQNLIERLQPTLPILMANLLSIGKVALTYNNDVEQLLVLVPEGVSIMGATLVANANTKQAYRGAYLSFNLNINLPPACTTGFLPAQQQRTANFVDYPQRAPGDLYCRVPQDSPLNVRGARNIPCETVPGKRAPTVKMCESDEQYVPLNDGFNWKGDPNATLSGQDVPQLPPGSPPLLLAPPPPPQTPPPPLAAAQYDPATGTYTGPDGKVYTQSDLANTAPKDKTWQTMLVPPGT</sequence>
<name>A0A1X2LE73_9MYCO</name>
<dbReference type="InterPro" id="IPR005693">
    <property type="entry name" value="Mce"/>
</dbReference>
<proteinExistence type="predicted"/>
<evidence type="ECO:0000313" key="4">
    <source>
        <dbReference type="EMBL" id="OSC32281.1"/>
    </source>
</evidence>
<dbReference type="GO" id="GO:0005576">
    <property type="term" value="C:extracellular region"/>
    <property type="evidence" value="ECO:0007669"/>
    <property type="project" value="TreeGrafter"/>
</dbReference>
<keyword evidence="2" id="KW-1133">Transmembrane helix</keyword>
<feature type="compositionally biased region" description="Pro residues" evidence="1">
    <location>
        <begin position="421"/>
        <end position="444"/>
    </location>
</feature>
<dbReference type="PANTHER" id="PTHR33371:SF16">
    <property type="entry name" value="MCE-FAMILY PROTEIN MCE3F"/>
    <property type="match status" value="1"/>
</dbReference>
<dbReference type="RefSeq" id="WP_085287989.1">
    <property type="nucleotide sequence ID" value="NZ_NCXM01000001.1"/>
</dbReference>
<evidence type="ECO:0000259" key="3">
    <source>
        <dbReference type="Pfam" id="PF02470"/>
    </source>
</evidence>
<evidence type="ECO:0000313" key="5">
    <source>
        <dbReference type="Proteomes" id="UP000242320"/>
    </source>
</evidence>
<feature type="domain" description="Mce/MlaD" evidence="3">
    <location>
        <begin position="41"/>
        <end position="115"/>
    </location>
</feature>
<keyword evidence="2" id="KW-0812">Transmembrane</keyword>
<feature type="transmembrane region" description="Helical" evidence="2">
    <location>
        <begin position="12"/>
        <end position="30"/>
    </location>
</feature>
<protein>
    <submittedName>
        <fullName evidence="4">Mammalian cell entry protein</fullName>
    </submittedName>
</protein>
<dbReference type="InterPro" id="IPR003399">
    <property type="entry name" value="Mce/MlaD"/>
</dbReference>
<reference evidence="4 5" key="1">
    <citation type="submission" date="2017-04" db="EMBL/GenBank/DDBJ databases">
        <title>The new phylogeny of genus Mycobacterium.</title>
        <authorList>
            <person name="Tortoli E."/>
            <person name="Trovato A."/>
            <person name="Cirillo D.M."/>
        </authorList>
    </citation>
    <scope>NUCLEOTIDE SEQUENCE [LARGE SCALE GENOMIC DNA]</scope>
    <source>
        <strain evidence="4 5">DSM 45247</strain>
    </source>
</reference>
<evidence type="ECO:0000256" key="2">
    <source>
        <dbReference type="SAM" id="Phobius"/>
    </source>
</evidence>
<dbReference type="Proteomes" id="UP000242320">
    <property type="component" value="Unassembled WGS sequence"/>
</dbReference>
<dbReference type="EMBL" id="NCXM01000001">
    <property type="protein sequence ID" value="OSC32281.1"/>
    <property type="molecule type" value="Genomic_DNA"/>
</dbReference>
<dbReference type="PANTHER" id="PTHR33371">
    <property type="entry name" value="INTERMEMBRANE PHOSPHOLIPID TRANSPORT SYSTEM BINDING PROTEIN MLAD-RELATED"/>
    <property type="match status" value="1"/>
</dbReference>
<dbReference type="OrthoDB" id="4741753at2"/>
<accession>A0A1X2LE73</accession>
<dbReference type="Pfam" id="PF02470">
    <property type="entry name" value="MlaD"/>
    <property type="match status" value="1"/>
</dbReference>
<keyword evidence="2" id="KW-0472">Membrane</keyword>
<comment type="caution">
    <text evidence="4">The sequence shown here is derived from an EMBL/GenBank/DDBJ whole genome shotgun (WGS) entry which is preliminary data.</text>
</comment>
<dbReference type="InterPro" id="IPR052336">
    <property type="entry name" value="MlaD_Phospholipid_Transporter"/>
</dbReference>